<dbReference type="Gene3D" id="1.10.260.40">
    <property type="entry name" value="lambda repressor-like DNA-binding domains"/>
    <property type="match status" value="1"/>
</dbReference>
<dbReference type="PROSITE" id="PS50943">
    <property type="entry name" value="HTH_CROC1"/>
    <property type="match status" value="1"/>
</dbReference>
<dbReference type="SMART" id="SM00530">
    <property type="entry name" value="HTH_XRE"/>
    <property type="match status" value="1"/>
</dbReference>
<evidence type="ECO:0000256" key="1">
    <source>
        <dbReference type="ARBA" id="ARBA00023125"/>
    </source>
</evidence>
<accession>A0ABT4GA17</accession>
<keyword evidence="1" id="KW-0238">DNA-binding</keyword>
<dbReference type="CDD" id="cd00093">
    <property type="entry name" value="HTH_XRE"/>
    <property type="match status" value="1"/>
</dbReference>
<dbReference type="PANTHER" id="PTHR46558:SF11">
    <property type="entry name" value="HTH-TYPE TRANSCRIPTIONAL REGULATOR XRE"/>
    <property type="match status" value="1"/>
</dbReference>
<evidence type="ECO:0000313" key="3">
    <source>
        <dbReference type="EMBL" id="MCY9693008.1"/>
    </source>
</evidence>
<dbReference type="Proteomes" id="UP001527099">
    <property type="component" value="Unassembled WGS sequence"/>
</dbReference>
<evidence type="ECO:0000313" key="4">
    <source>
        <dbReference type="Proteomes" id="UP001527099"/>
    </source>
</evidence>
<feature type="domain" description="HTH cro/C1-type" evidence="2">
    <location>
        <begin position="6"/>
        <end position="60"/>
    </location>
</feature>
<dbReference type="InterPro" id="IPR010982">
    <property type="entry name" value="Lambda_DNA-bd_dom_sf"/>
</dbReference>
<comment type="caution">
    <text evidence="3">The sequence shown here is derived from an EMBL/GenBank/DDBJ whole genome shotgun (WGS) entry which is preliminary data.</text>
</comment>
<reference evidence="3 4" key="1">
    <citation type="submission" date="2022-05" db="EMBL/GenBank/DDBJ databases">
        <title>Genome Sequencing of Bee-Associated Microbes.</title>
        <authorList>
            <person name="Dunlap C."/>
        </authorList>
    </citation>
    <scope>NUCLEOTIDE SEQUENCE [LARGE SCALE GENOMIC DNA]</scope>
    <source>
        <strain evidence="3 4">NRRL B-14421</strain>
    </source>
</reference>
<evidence type="ECO:0000259" key="2">
    <source>
        <dbReference type="PROSITE" id="PS50943"/>
    </source>
</evidence>
<keyword evidence="4" id="KW-1185">Reference proteome</keyword>
<name>A0ABT4GA17_9BACL</name>
<sequence>MFGKRLAELRNNKGISQYELAARMKLSRGQLANYEQGTREPDFNTLIALADFFEVSLDSFLGRNCTTNEVNEEPANVAYFGGTKENLTEEESNFLKESLQLLRTYELRLKESKS</sequence>
<dbReference type="SUPFAM" id="SSF47413">
    <property type="entry name" value="lambda repressor-like DNA-binding domains"/>
    <property type="match status" value="1"/>
</dbReference>
<proteinExistence type="predicted"/>
<dbReference type="Pfam" id="PF01381">
    <property type="entry name" value="HTH_3"/>
    <property type="match status" value="1"/>
</dbReference>
<dbReference type="InterPro" id="IPR001387">
    <property type="entry name" value="Cro/C1-type_HTH"/>
</dbReference>
<dbReference type="PANTHER" id="PTHR46558">
    <property type="entry name" value="TRACRIPTIONAL REGULATORY PROTEIN-RELATED-RELATED"/>
    <property type="match status" value="1"/>
</dbReference>
<gene>
    <name evidence="3" type="ORF">M5X19_08875</name>
</gene>
<dbReference type="EMBL" id="JAMDMX010000026">
    <property type="protein sequence ID" value="MCY9693008.1"/>
    <property type="molecule type" value="Genomic_DNA"/>
</dbReference>
<protein>
    <submittedName>
        <fullName evidence="3">Helix-turn-helix domain-containing protein</fullName>
    </submittedName>
</protein>
<organism evidence="3 4">
    <name type="scientific">Paenibacillus alginolyticus</name>
    <dbReference type="NCBI Taxonomy" id="59839"/>
    <lineage>
        <taxon>Bacteria</taxon>
        <taxon>Bacillati</taxon>
        <taxon>Bacillota</taxon>
        <taxon>Bacilli</taxon>
        <taxon>Bacillales</taxon>
        <taxon>Paenibacillaceae</taxon>
        <taxon>Paenibacillus</taxon>
    </lineage>
</organism>
<dbReference type="RefSeq" id="WP_268614565.1">
    <property type="nucleotide sequence ID" value="NZ_JAMDMX010000026.1"/>
</dbReference>